<accession>A0A6G8Q861</accession>
<proteinExistence type="predicted"/>
<dbReference type="Proteomes" id="UP000501452">
    <property type="component" value="Chromosome"/>
</dbReference>
<name>A0A6G8Q861_9ACTN</name>
<reference evidence="1 2" key="1">
    <citation type="submission" date="2019-10" db="EMBL/GenBank/DDBJ databases">
        <title>Rubrobacter sp nov SCSIO 52090 isolated from a deep-sea sediment in the South China Sea.</title>
        <authorList>
            <person name="Chen R.W."/>
        </authorList>
    </citation>
    <scope>NUCLEOTIDE SEQUENCE [LARGE SCALE GENOMIC DNA]</scope>
    <source>
        <strain evidence="1 2">SCSIO 52909</strain>
    </source>
</reference>
<organism evidence="1 2">
    <name type="scientific">Rubrobacter tropicus</name>
    <dbReference type="NCBI Taxonomy" id="2653851"/>
    <lineage>
        <taxon>Bacteria</taxon>
        <taxon>Bacillati</taxon>
        <taxon>Actinomycetota</taxon>
        <taxon>Rubrobacteria</taxon>
        <taxon>Rubrobacterales</taxon>
        <taxon>Rubrobacteraceae</taxon>
        <taxon>Rubrobacter</taxon>
    </lineage>
</organism>
<dbReference type="KEGG" id="rub:GBA63_08395"/>
<protein>
    <submittedName>
        <fullName evidence="1">Uncharacterized protein</fullName>
    </submittedName>
</protein>
<sequence>MPDLICAARRTGDQESRTEEYELRFSAGEAPPQILHVKYQAARAYEINAALDAATEASRATISENHPGLPQPTDEALAQLFWRTIQAAKYEGGQTKVSTLEI</sequence>
<dbReference type="EMBL" id="CP045119">
    <property type="protein sequence ID" value="QIN82661.1"/>
    <property type="molecule type" value="Genomic_DNA"/>
</dbReference>
<keyword evidence="2" id="KW-1185">Reference proteome</keyword>
<gene>
    <name evidence="1" type="ORF">GBA63_08395</name>
</gene>
<evidence type="ECO:0000313" key="1">
    <source>
        <dbReference type="EMBL" id="QIN82661.1"/>
    </source>
</evidence>
<evidence type="ECO:0000313" key="2">
    <source>
        <dbReference type="Proteomes" id="UP000501452"/>
    </source>
</evidence>
<dbReference type="AlphaFoldDB" id="A0A6G8Q861"/>
<dbReference type="RefSeq" id="WP_166175207.1">
    <property type="nucleotide sequence ID" value="NZ_CP045119.1"/>
</dbReference>